<feature type="compositionally biased region" description="Basic residues" evidence="6">
    <location>
        <begin position="132"/>
        <end position="142"/>
    </location>
</feature>
<evidence type="ECO:0000256" key="1">
    <source>
        <dbReference type="ARBA" id="ARBA00023125"/>
    </source>
</evidence>
<feature type="region of interest" description="Disordered" evidence="6">
    <location>
        <begin position="197"/>
        <end position="244"/>
    </location>
</feature>
<dbReference type="Proteomes" id="UP000654913">
    <property type="component" value="Chromosome 5"/>
</dbReference>
<dbReference type="Gene3D" id="1.10.10.60">
    <property type="entry name" value="Homeodomain-like"/>
    <property type="match status" value="1"/>
</dbReference>
<protein>
    <recommendedName>
        <fullName evidence="11">Homeobox and C2H2 transcription factor</fullName>
    </recommendedName>
</protein>
<name>A0A7R7XR49_9EURO</name>
<dbReference type="PROSITE" id="PS50071">
    <property type="entry name" value="HOMEOBOX_2"/>
    <property type="match status" value="1"/>
</dbReference>
<keyword evidence="3 5" id="KW-0539">Nucleus</keyword>
<dbReference type="PROSITE" id="PS00028">
    <property type="entry name" value="ZINC_FINGER_C2H2_1"/>
    <property type="match status" value="2"/>
</dbReference>
<feature type="DNA-binding region" description="Homeobox" evidence="5">
    <location>
        <begin position="78"/>
        <end position="140"/>
    </location>
</feature>
<evidence type="ECO:0000313" key="10">
    <source>
        <dbReference type="Proteomes" id="UP000654913"/>
    </source>
</evidence>
<evidence type="ECO:0008006" key="11">
    <source>
        <dbReference type="Google" id="ProtNLM"/>
    </source>
</evidence>
<evidence type="ECO:0000256" key="2">
    <source>
        <dbReference type="ARBA" id="ARBA00023155"/>
    </source>
</evidence>
<comment type="subcellular location">
    <subcellularLocation>
        <location evidence="5">Nucleus</location>
    </subcellularLocation>
</comment>
<keyword evidence="4" id="KW-0863">Zinc-finger</keyword>
<dbReference type="SMART" id="SM00389">
    <property type="entry name" value="HOX"/>
    <property type="match status" value="1"/>
</dbReference>
<evidence type="ECO:0000259" key="7">
    <source>
        <dbReference type="PROSITE" id="PS50071"/>
    </source>
</evidence>
<organism evidence="9 10">
    <name type="scientific">Aspergillus puulaauensis</name>
    <dbReference type="NCBI Taxonomy" id="1220207"/>
    <lineage>
        <taxon>Eukaryota</taxon>
        <taxon>Fungi</taxon>
        <taxon>Dikarya</taxon>
        <taxon>Ascomycota</taxon>
        <taxon>Pezizomycotina</taxon>
        <taxon>Eurotiomycetes</taxon>
        <taxon>Eurotiomycetidae</taxon>
        <taxon>Eurotiales</taxon>
        <taxon>Aspergillaceae</taxon>
        <taxon>Aspergillus</taxon>
    </lineage>
</organism>
<dbReference type="GeneID" id="64975458"/>
<proteinExistence type="predicted"/>
<reference evidence="9" key="1">
    <citation type="submission" date="2021-01" db="EMBL/GenBank/DDBJ databases">
        <authorList>
            <consortium name="Aspergillus puulaauensis MK2 genome sequencing consortium"/>
            <person name="Kazuki M."/>
            <person name="Futagami T."/>
        </authorList>
    </citation>
    <scope>NUCLEOTIDE SEQUENCE</scope>
    <source>
        <strain evidence="9">MK2</strain>
    </source>
</reference>
<dbReference type="InterPro" id="IPR036236">
    <property type="entry name" value="Znf_C2H2_sf"/>
</dbReference>
<feature type="region of interest" description="Disordered" evidence="6">
    <location>
        <begin position="57"/>
        <end position="78"/>
    </location>
</feature>
<evidence type="ECO:0000259" key="8">
    <source>
        <dbReference type="PROSITE" id="PS50157"/>
    </source>
</evidence>
<dbReference type="Pfam" id="PF05920">
    <property type="entry name" value="Homeobox_KN"/>
    <property type="match status" value="1"/>
</dbReference>
<dbReference type="EMBL" id="AP024447">
    <property type="protein sequence ID" value="BCS25453.1"/>
    <property type="molecule type" value="Genomic_DNA"/>
</dbReference>
<keyword evidence="2 5" id="KW-0371">Homeobox</keyword>
<dbReference type="InterPro" id="IPR013087">
    <property type="entry name" value="Znf_C2H2_type"/>
</dbReference>
<evidence type="ECO:0000256" key="3">
    <source>
        <dbReference type="ARBA" id="ARBA00023242"/>
    </source>
</evidence>
<keyword evidence="1 5" id="KW-0238">DNA-binding</keyword>
<evidence type="ECO:0000256" key="4">
    <source>
        <dbReference type="PROSITE-ProRule" id="PRU00042"/>
    </source>
</evidence>
<keyword evidence="10" id="KW-1185">Reference proteome</keyword>
<dbReference type="InterPro" id="IPR050224">
    <property type="entry name" value="TALE_homeobox"/>
</dbReference>
<feature type="region of interest" description="Disordered" evidence="6">
    <location>
        <begin position="129"/>
        <end position="178"/>
    </location>
</feature>
<keyword evidence="4" id="KW-0479">Metal-binding</keyword>
<evidence type="ECO:0000256" key="6">
    <source>
        <dbReference type="SAM" id="MobiDB-lite"/>
    </source>
</evidence>
<dbReference type="InterPro" id="IPR001356">
    <property type="entry name" value="HD"/>
</dbReference>
<keyword evidence="4" id="KW-0862">Zinc</keyword>
<dbReference type="InterPro" id="IPR009057">
    <property type="entry name" value="Homeodomain-like_sf"/>
</dbReference>
<dbReference type="SMART" id="SM00355">
    <property type="entry name" value="ZnF_C2H2"/>
    <property type="match status" value="3"/>
</dbReference>
<sequence length="680" mass="75499">MQFGSFTDIPEELPLADSLSHDDLIGMLVGTDQTPGNPPVADHTNIGLDGDAGVILDHDHSASPADGPSASQNPNVGRESRRFGTKVAAVNVLKCWFDEHHHNPYPSKDEKASLAAETGLTVGQVTTWFANSRRRRKDRGTHRAPTPVPSRGPIDISRPYDGPSSFMSPLERWRNSPPEAEAASFDAIMGAVFDSSHTSYQDGSLSQQSTPSDARSSASSNASGSGISNKSASSACSRGSHSSNGSFTRFYSAESVARRRRRRKRTAVFPQGAEKEVPERRPYQCTFCTDTFRTKYDWTRHEKTLHLSLESYTCSPNSALYTGTDGTSRCVFCDHPNPSESHVESHSYSRCREKPEVLRTFYRKDHLVQHLRLVHGINQFLPSMNSWKSQVDRINSRCGLCGEKFVSWKERNEHIAQHFRDGARMKDWRGSRGLDPSVALATENSMPPYLIGEESMTLDPWSASRQSEVHLNTADNMFIDPRLPASSNPSSFEYFTLQLANFVRNAQNSNETVTDSMIHTAGRHILFGDDDPWNQTPADNAEWLGMFKRGMGIETVADPADPQSPSQLGRCESLDLFRLFSAGLCSPWNIPNPDTSITDATVAEDANVVWSWQQPEALADFREYYTQVLSTGIPDAPEDYFSSVLCEFRQYYNEIALPGNIGSQADGNLGFPNQTTHPHS</sequence>
<feature type="domain" description="C2H2-type" evidence="8">
    <location>
        <begin position="283"/>
        <end position="311"/>
    </location>
</feature>
<dbReference type="InterPro" id="IPR008422">
    <property type="entry name" value="KN_HD"/>
</dbReference>
<dbReference type="SUPFAM" id="SSF57667">
    <property type="entry name" value="beta-beta-alpha zinc fingers"/>
    <property type="match status" value="1"/>
</dbReference>
<evidence type="ECO:0000256" key="5">
    <source>
        <dbReference type="PROSITE-ProRule" id="PRU00108"/>
    </source>
</evidence>
<dbReference type="GO" id="GO:0005634">
    <property type="term" value="C:nucleus"/>
    <property type="evidence" value="ECO:0007669"/>
    <property type="project" value="UniProtKB-SubCell"/>
</dbReference>
<dbReference type="RefSeq" id="XP_041557647.1">
    <property type="nucleotide sequence ID" value="XM_041705131.1"/>
</dbReference>
<gene>
    <name evidence="9" type="ORF">APUU_50164A</name>
</gene>
<dbReference type="InterPro" id="IPR017970">
    <property type="entry name" value="Homeobox_CS"/>
</dbReference>
<feature type="domain" description="Homeobox" evidence="7">
    <location>
        <begin position="76"/>
        <end position="139"/>
    </location>
</feature>
<dbReference type="SUPFAM" id="SSF46689">
    <property type="entry name" value="Homeodomain-like"/>
    <property type="match status" value="1"/>
</dbReference>
<reference evidence="9" key="2">
    <citation type="submission" date="2021-02" db="EMBL/GenBank/DDBJ databases">
        <title>Aspergillus puulaauensis MK2 genome sequence.</title>
        <authorList>
            <person name="Futagami T."/>
            <person name="Mori K."/>
            <person name="Kadooka C."/>
            <person name="Tanaka T."/>
        </authorList>
    </citation>
    <scope>NUCLEOTIDE SEQUENCE</scope>
    <source>
        <strain evidence="9">MK2</strain>
    </source>
</reference>
<evidence type="ECO:0000313" key="9">
    <source>
        <dbReference type="EMBL" id="BCS25453.1"/>
    </source>
</evidence>
<dbReference type="KEGG" id="apuu:APUU_50164A"/>
<dbReference type="OrthoDB" id="5399138at2759"/>
<dbReference type="PROSITE" id="PS00027">
    <property type="entry name" value="HOMEOBOX_1"/>
    <property type="match status" value="1"/>
</dbReference>
<dbReference type="GO" id="GO:0003677">
    <property type="term" value="F:DNA binding"/>
    <property type="evidence" value="ECO:0007669"/>
    <property type="project" value="UniProtKB-UniRule"/>
</dbReference>
<dbReference type="PANTHER" id="PTHR11850">
    <property type="entry name" value="HOMEOBOX PROTEIN TRANSCRIPTION FACTORS"/>
    <property type="match status" value="1"/>
</dbReference>
<dbReference type="PROSITE" id="PS50157">
    <property type="entry name" value="ZINC_FINGER_C2H2_2"/>
    <property type="match status" value="1"/>
</dbReference>
<dbReference type="GO" id="GO:0000981">
    <property type="term" value="F:DNA-binding transcription factor activity, RNA polymerase II-specific"/>
    <property type="evidence" value="ECO:0007669"/>
    <property type="project" value="InterPro"/>
</dbReference>
<feature type="compositionally biased region" description="Low complexity" evidence="6">
    <location>
        <begin position="209"/>
        <end position="244"/>
    </location>
</feature>
<dbReference type="AlphaFoldDB" id="A0A7R7XR49"/>
<accession>A0A7R7XR49</accession>
<feature type="compositionally biased region" description="Polar residues" evidence="6">
    <location>
        <begin position="197"/>
        <end position="208"/>
    </location>
</feature>
<dbReference type="GO" id="GO:0008270">
    <property type="term" value="F:zinc ion binding"/>
    <property type="evidence" value="ECO:0007669"/>
    <property type="project" value="UniProtKB-KW"/>
</dbReference>
<dbReference type="CDD" id="cd00086">
    <property type="entry name" value="homeodomain"/>
    <property type="match status" value="1"/>
</dbReference>